<proteinExistence type="predicted"/>
<evidence type="ECO:0000313" key="2">
    <source>
        <dbReference type="Proteomes" id="UP000814033"/>
    </source>
</evidence>
<evidence type="ECO:0000313" key="1">
    <source>
        <dbReference type="EMBL" id="KAI0041046.1"/>
    </source>
</evidence>
<name>A0ACB8RBK3_9AGAM</name>
<sequence length="184" mass="20827">MESNPVVLGPGYTWQWDGGDERRARCNREIGVNGRCTTAADDECDLVKVTSRDPSWRNAISLFMCKLPQLDPVVRSMLFTINSLRAHTNIPPHLWREPVRRSPVLSAPSPTARQRVSDRRSSQPRWPCAHRIPGVARCIVHINPPQLSPCYRLFAPLIWQAASPRGQPPRDRQMPSKPGKPLQL</sequence>
<reference evidence="1" key="1">
    <citation type="submission" date="2021-02" db="EMBL/GenBank/DDBJ databases">
        <authorList>
            <consortium name="DOE Joint Genome Institute"/>
            <person name="Ahrendt S."/>
            <person name="Looney B.P."/>
            <person name="Miyauchi S."/>
            <person name="Morin E."/>
            <person name="Drula E."/>
            <person name="Courty P.E."/>
            <person name="Chicoki N."/>
            <person name="Fauchery L."/>
            <person name="Kohler A."/>
            <person name="Kuo A."/>
            <person name="Labutti K."/>
            <person name="Pangilinan J."/>
            <person name="Lipzen A."/>
            <person name="Riley R."/>
            <person name="Andreopoulos W."/>
            <person name="He G."/>
            <person name="Johnson J."/>
            <person name="Barry K.W."/>
            <person name="Grigoriev I.V."/>
            <person name="Nagy L."/>
            <person name="Hibbett D."/>
            <person name="Henrissat B."/>
            <person name="Matheny P.B."/>
            <person name="Labbe J."/>
            <person name="Martin F."/>
        </authorList>
    </citation>
    <scope>NUCLEOTIDE SEQUENCE</scope>
    <source>
        <strain evidence="1">FP105234-sp</strain>
    </source>
</reference>
<reference evidence="1" key="2">
    <citation type="journal article" date="2022" name="New Phytol.">
        <title>Evolutionary transition to the ectomycorrhizal habit in the genomes of a hyperdiverse lineage of mushroom-forming fungi.</title>
        <authorList>
            <person name="Looney B."/>
            <person name="Miyauchi S."/>
            <person name="Morin E."/>
            <person name="Drula E."/>
            <person name="Courty P.E."/>
            <person name="Kohler A."/>
            <person name="Kuo A."/>
            <person name="LaButti K."/>
            <person name="Pangilinan J."/>
            <person name="Lipzen A."/>
            <person name="Riley R."/>
            <person name="Andreopoulos W."/>
            <person name="He G."/>
            <person name="Johnson J."/>
            <person name="Nolan M."/>
            <person name="Tritt A."/>
            <person name="Barry K.W."/>
            <person name="Grigoriev I.V."/>
            <person name="Nagy L.G."/>
            <person name="Hibbett D."/>
            <person name="Henrissat B."/>
            <person name="Matheny P.B."/>
            <person name="Labbe J."/>
            <person name="Martin F.M."/>
        </authorList>
    </citation>
    <scope>NUCLEOTIDE SEQUENCE</scope>
    <source>
        <strain evidence="1">FP105234-sp</strain>
    </source>
</reference>
<gene>
    <name evidence="1" type="ORF">FA95DRAFT_781851</name>
</gene>
<comment type="caution">
    <text evidence="1">The sequence shown here is derived from an EMBL/GenBank/DDBJ whole genome shotgun (WGS) entry which is preliminary data.</text>
</comment>
<accession>A0ACB8RBK3</accession>
<dbReference type="EMBL" id="MU276148">
    <property type="protein sequence ID" value="KAI0041046.1"/>
    <property type="molecule type" value="Genomic_DNA"/>
</dbReference>
<keyword evidence="2" id="KW-1185">Reference proteome</keyword>
<organism evidence="1 2">
    <name type="scientific">Auriscalpium vulgare</name>
    <dbReference type="NCBI Taxonomy" id="40419"/>
    <lineage>
        <taxon>Eukaryota</taxon>
        <taxon>Fungi</taxon>
        <taxon>Dikarya</taxon>
        <taxon>Basidiomycota</taxon>
        <taxon>Agaricomycotina</taxon>
        <taxon>Agaricomycetes</taxon>
        <taxon>Russulales</taxon>
        <taxon>Auriscalpiaceae</taxon>
        <taxon>Auriscalpium</taxon>
    </lineage>
</organism>
<protein>
    <submittedName>
        <fullName evidence="1">Uncharacterized protein</fullName>
    </submittedName>
</protein>
<dbReference type="Proteomes" id="UP000814033">
    <property type="component" value="Unassembled WGS sequence"/>
</dbReference>